<dbReference type="SUPFAM" id="SSF53098">
    <property type="entry name" value="Ribonuclease H-like"/>
    <property type="match status" value="1"/>
</dbReference>
<dbReference type="RefSeq" id="XP_062698793.1">
    <property type="nucleotide sequence ID" value="XM_062842809.1"/>
</dbReference>
<dbReference type="InterPro" id="IPR043128">
    <property type="entry name" value="Rev_trsase/Diguanyl_cyclase"/>
</dbReference>
<evidence type="ECO:0000313" key="2">
    <source>
        <dbReference type="EnsemblMetazoa" id="AALFPA23_005373.P6857"/>
    </source>
</evidence>
<dbReference type="PANTHER" id="PTHR47331:SF1">
    <property type="entry name" value="GAG-LIKE PROTEIN"/>
    <property type="match status" value="1"/>
</dbReference>
<dbReference type="InterPro" id="IPR036397">
    <property type="entry name" value="RNaseH_sf"/>
</dbReference>
<protein>
    <recommendedName>
        <fullName evidence="1">Integrase catalytic domain-containing protein</fullName>
    </recommendedName>
</protein>
<dbReference type="Gene3D" id="3.30.420.10">
    <property type="entry name" value="Ribonuclease H-like superfamily/Ribonuclease H"/>
    <property type="match status" value="1"/>
</dbReference>
<dbReference type="InterPro" id="IPR043502">
    <property type="entry name" value="DNA/RNA_pol_sf"/>
</dbReference>
<dbReference type="RefSeq" id="XP_062698794.1">
    <property type="nucleotide sequence ID" value="XM_062842810.1"/>
</dbReference>
<dbReference type="EnsemblMetazoa" id="AALFPA23_005373.R6858">
    <property type="protein sequence ID" value="AALFPA23_005373.P6858"/>
    <property type="gene ID" value="AALFPA23_005373"/>
</dbReference>
<sequence length="1707" mass="194715">MKHLEERLKVMQLIGDAGDDVEQDEEDAVGVDPDAQEFYPSVDPFHLSQPSFELSRSQLAARQAVAKELPIFSGAPEEWPLFIATYENTTRMCGYSDEENLLRLQRSLKGKAMEAVRSRLLYPVGLPGVLQTLRTLFGRPEVIIHSLVYKIRNMPSPRTEKLSTLIDFGIAVQNMCATIKACGLDEQLYNVALLQELVDRLPSTIKLNWALHRQTLPSATLSNFSDWLEMLVEAACAVTIPSSVTSNPSKTEKRTVRREDLNVHFDSDLEKNGTSKPTYKTFSKDCLICHGNCRSVVDCEKFQQLGVGDRWVALKQHRLCRKCLKKHFGACDVKSPCGRNGCTYMHHEMLHDDLRYGHGQSQTTQEIDNVNVSSAQSCNTHVSLDEKNLFRYVPVVLHGHGVSVETYAFMDDGSSATFMEHSLLQELKLEGKPTPLCLSWTADQHREENESVKLSIEISGIANRNKRYELQKVHTVRRLALPKQTVEMDTLAEKYKHLEGLPIASYHNVSPRILLGVDNCRLGYALNSREGSSSEPIASRTRLGWVVYGPCSQIPAEPNQTYTAHHSYHICSCSEESDADLHKSVKEYFTLENLGVKRPEKQIMSKDDERAVQLLESQTRCNGTRYETGLLWKYSEIKLPQSRQMATKRLLCLERKLEKDPALFKALNDKLKEYEGKGYVRKMLPSEIDDAHPRSWYLPIFPVKNPNKPDKLRIVWDAAAKVNGVSLNSVLFKGPDLVSSIVAILWKFREFKIAVAADIVEMFHQVIIKPTDQHSQKFLWRSCDTSREPEVYTMTVMIFGATCSPSCAQFVKNRNAQRFASQFPRAVEAVVDEHYVDDMLTSVELEVEAEELARQVEYIHGQAGFQIHNWLSNSQAVLDAMGAGNVSEKSLNTITKHASDKVLGLWWCTTTDEMTFKIPARQDSKLLLGHRTPTKREVLSTLMTVYDPLGLIGNFLMFLKTLLQEIWRSGVAWDEPIAQKQMEKWQLWIKVLPRIEAVRIPRCYRSQTTTSEANDIQLHVFVDASENGYAAVAYLRFEEHGIIECALIGSKTRVAPLRFVSIPRLELQAAVLGARFANSIQATLKLKPSSKFFWSDSRDVICWLNSDHRRYSQFVGCRVGEILELSEVSEWHWIASKMNVADDATKWKSLPNLSSRGRWFKGPPFLWEPKPKWPITPKSLGSTELELRAYIQHHAVEESVINMHNFSRWGRLVRHIAFVKRFPSNIRRKLTGERRLTGPLIRDELKQAEKYIFRKVQSESFAEEVHILQNADPEPWRSKRKLLKHSSLYRLSPYIDDDGVLRMKGRIGACEYASEEMKHPILLPKRHHVTDLIVLDVHQRHYHQNHQTVLNEVRQKYYIPSLRSVYRNVRSRCQLCKVRNATPQQPMMGDLPPMRLKPFVRPFSFVGIDYFGPFQVMMGRRVEKRWGVLITCMTVRAVHIEVAHSLSTESCILAIRNFVARRGMPLEIISDRGTNFIGASRELKDALQKMDQNKLIESFVSVDTKWSFNPPATPHFGGCWERLIQSVKKSFNHVKPNRTPSDELLRNMLTEIEFVINCRPLTEIPLENEEASPLTPNHFLIGSSSGSKAPIAFNDSATVVTNSWKMSLACADQFWRRWVAEYLPTLTKRTKWFQPAKPLEIGDIVVVVDERLPRNSWPKGRIIEVSMSKDGQVRRASVQTANGIFERSAANLALIDVVGSTVSKSDP</sequence>
<dbReference type="InterPro" id="IPR005312">
    <property type="entry name" value="DUF1759"/>
</dbReference>
<dbReference type="GeneID" id="109420058"/>
<feature type="domain" description="Integrase catalytic" evidence="1">
    <location>
        <begin position="1398"/>
        <end position="1584"/>
    </location>
</feature>
<dbReference type="SUPFAM" id="SSF56672">
    <property type="entry name" value="DNA/RNA polymerases"/>
    <property type="match status" value="1"/>
</dbReference>
<dbReference type="InterPro" id="IPR012337">
    <property type="entry name" value="RNaseH-like_sf"/>
</dbReference>
<organism evidence="2 3">
    <name type="scientific">Aedes albopictus</name>
    <name type="common">Asian tiger mosquito</name>
    <name type="synonym">Stegomyia albopicta</name>
    <dbReference type="NCBI Taxonomy" id="7160"/>
    <lineage>
        <taxon>Eukaryota</taxon>
        <taxon>Metazoa</taxon>
        <taxon>Ecdysozoa</taxon>
        <taxon>Arthropoda</taxon>
        <taxon>Hexapoda</taxon>
        <taxon>Insecta</taxon>
        <taxon>Pterygota</taxon>
        <taxon>Neoptera</taxon>
        <taxon>Endopterygota</taxon>
        <taxon>Diptera</taxon>
        <taxon>Nematocera</taxon>
        <taxon>Culicoidea</taxon>
        <taxon>Culicidae</taxon>
        <taxon>Culicinae</taxon>
        <taxon>Aedini</taxon>
        <taxon>Aedes</taxon>
        <taxon>Stegomyia</taxon>
    </lineage>
</organism>
<dbReference type="Pfam" id="PF18701">
    <property type="entry name" value="DUF5641"/>
    <property type="match status" value="1"/>
</dbReference>
<dbReference type="PANTHER" id="PTHR47331">
    <property type="entry name" value="PHD-TYPE DOMAIN-CONTAINING PROTEIN"/>
    <property type="match status" value="1"/>
</dbReference>
<dbReference type="Gene3D" id="3.30.70.270">
    <property type="match status" value="1"/>
</dbReference>
<dbReference type="PROSITE" id="PS50994">
    <property type="entry name" value="INTEGRASE"/>
    <property type="match status" value="1"/>
</dbReference>
<dbReference type="InterPro" id="IPR008042">
    <property type="entry name" value="Retrotrans_Pao"/>
</dbReference>
<dbReference type="InterPro" id="IPR000477">
    <property type="entry name" value="RT_dom"/>
</dbReference>
<evidence type="ECO:0000313" key="3">
    <source>
        <dbReference type="Proteomes" id="UP000069940"/>
    </source>
</evidence>
<keyword evidence="3" id="KW-1185">Reference proteome</keyword>
<name>A0ABM1Y3M2_AEDAL</name>
<proteinExistence type="predicted"/>
<dbReference type="RefSeq" id="XP_062698795.1">
    <property type="nucleotide sequence ID" value="XM_062842811.1"/>
</dbReference>
<evidence type="ECO:0000259" key="1">
    <source>
        <dbReference type="PROSITE" id="PS50994"/>
    </source>
</evidence>
<reference evidence="2" key="2">
    <citation type="submission" date="2025-05" db="UniProtKB">
        <authorList>
            <consortium name="EnsemblMetazoa"/>
        </authorList>
    </citation>
    <scope>IDENTIFICATION</scope>
    <source>
        <strain evidence="2">Foshan</strain>
    </source>
</reference>
<dbReference type="Pfam" id="PF00078">
    <property type="entry name" value="RVT_1"/>
    <property type="match status" value="1"/>
</dbReference>
<dbReference type="InterPro" id="IPR001584">
    <property type="entry name" value="Integrase_cat-core"/>
</dbReference>
<reference evidence="3" key="1">
    <citation type="journal article" date="2015" name="Proc. Natl. Acad. Sci. U.S.A.">
        <title>Genome sequence of the Asian Tiger mosquito, Aedes albopictus, reveals insights into its biology, genetics, and evolution.</title>
        <authorList>
            <person name="Chen X.G."/>
            <person name="Jiang X."/>
            <person name="Gu J."/>
            <person name="Xu M."/>
            <person name="Wu Y."/>
            <person name="Deng Y."/>
            <person name="Zhang C."/>
            <person name="Bonizzoni M."/>
            <person name="Dermauw W."/>
            <person name="Vontas J."/>
            <person name="Armbruster P."/>
            <person name="Huang X."/>
            <person name="Yang Y."/>
            <person name="Zhang H."/>
            <person name="He W."/>
            <person name="Peng H."/>
            <person name="Liu Y."/>
            <person name="Wu K."/>
            <person name="Chen J."/>
            <person name="Lirakis M."/>
            <person name="Topalis P."/>
            <person name="Van Leeuwen T."/>
            <person name="Hall A.B."/>
            <person name="Jiang X."/>
            <person name="Thorpe C."/>
            <person name="Mueller R.L."/>
            <person name="Sun C."/>
            <person name="Waterhouse R.M."/>
            <person name="Yan G."/>
            <person name="Tu Z.J."/>
            <person name="Fang X."/>
            <person name="James A.A."/>
        </authorList>
    </citation>
    <scope>NUCLEOTIDE SEQUENCE [LARGE SCALE GENOMIC DNA]</scope>
    <source>
        <strain evidence="3">Foshan</strain>
    </source>
</reference>
<dbReference type="Proteomes" id="UP000069940">
    <property type="component" value="Unassembled WGS sequence"/>
</dbReference>
<dbReference type="InterPro" id="IPR040676">
    <property type="entry name" value="DUF5641"/>
</dbReference>
<dbReference type="EnsemblMetazoa" id="AALFPA23_005373.R6857">
    <property type="protein sequence ID" value="AALFPA23_005373.P6857"/>
    <property type="gene ID" value="AALFPA23_005373"/>
</dbReference>
<dbReference type="Pfam" id="PF03564">
    <property type="entry name" value="DUF1759"/>
    <property type="match status" value="1"/>
</dbReference>
<dbReference type="Pfam" id="PF05380">
    <property type="entry name" value="Peptidase_A17"/>
    <property type="match status" value="1"/>
</dbReference>
<dbReference type="Gene3D" id="3.10.10.10">
    <property type="entry name" value="HIV Type 1 Reverse Transcriptase, subunit A, domain 1"/>
    <property type="match status" value="1"/>
</dbReference>
<dbReference type="EnsemblMetazoa" id="AALFPA23_005373.R6856">
    <property type="protein sequence ID" value="AALFPA23_005373.P6856"/>
    <property type="gene ID" value="AALFPA23_005373"/>
</dbReference>
<accession>A0ABM1Y3M2</accession>